<sequence length="88" mass="10236">MPTVNKFSLCQHLYVTEREKRGLGRCSSVLMLSHHLHCKTENEALFRRTPIWKKNWQGREKASLKTVKEKDSSRRSSVLFCRGGKSSE</sequence>
<evidence type="ECO:0000313" key="2">
    <source>
        <dbReference type="EMBL" id="GIY23916.1"/>
    </source>
</evidence>
<evidence type="ECO:0000256" key="1">
    <source>
        <dbReference type="SAM" id="MobiDB-lite"/>
    </source>
</evidence>
<gene>
    <name evidence="2" type="ORF">CEXT_601301</name>
</gene>
<dbReference type="EMBL" id="BPLR01008330">
    <property type="protein sequence ID" value="GIY23916.1"/>
    <property type="molecule type" value="Genomic_DNA"/>
</dbReference>
<accession>A0AAV4RSX0</accession>
<keyword evidence="3" id="KW-1185">Reference proteome</keyword>
<evidence type="ECO:0000313" key="3">
    <source>
        <dbReference type="Proteomes" id="UP001054945"/>
    </source>
</evidence>
<feature type="region of interest" description="Disordered" evidence="1">
    <location>
        <begin position="63"/>
        <end position="88"/>
    </location>
</feature>
<name>A0AAV4RSX0_CAEEX</name>
<reference evidence="2 3" key="1">
    <citation type="submission" date="2021-06" db="EMBL/GenBank/DDBJ databases">
        <title>Caerostris extrusa draft genome.</title>
        <authorList>
            <person name="Kono N."/>
            <person name="Arakawa K."/>
        </authorList>
    </citation>
    <scope>NUCLEOTIDE SEQUENCE [LARGE SCALE GENOMIC DNA]</scope>
</reference>
<feature type="compositionally biased region" description="Basic and acidic residues" evidence="1">
    <location>
        <begin position="63"/>
        <end position="74"/>
    </location>
</feature>
<comment type="caution">
    <text evidence="2">The sequence shown here is derived from an EMBL/GenBank/DDBJ whole genome shotgun (WGS) entry which is preliminary data.</text>
</comment>
<organism evidence="2 3">
    <name type="scientific">Caerostris extrusa</name>
    <name type="common">Bark spider</name>
    <name type="synonym">Caerostris bankana</name>
    <dbReference type="NCBI Taxonomy" id="172846"/>
    <lineage>
        <taxon>Eukaryota</taxon>
        <taxon>Metazoa</taxon>
        <taxon>Ecdysozoa</taxon>
        <taxon>Arthropoda</taxon>
        <taxon>Chelicerata</taxon>
        <taxon>Arachnida</taxon>
        <taxon>Araneae</taxon>
        <taxon>Araneomorphae</taxon>
        <taxon>Entelegynae</taxon>
        <taxon>Araneoidea</taxon>
        <taxon>Araneidae</taxon>
        <taxon>Caerostris</taxon>
    </lineage>
</organism>
<proteinExistence type="predicted"/>
<dbReference type="AlphaFoldDB" id="A0AAV4RSX0"/>
<dbReference type="Proteomes" id="UP001054945">
    <property type="component" value="Unassembled WGS sequence"/>
</dbReference>
<protein>
    <submittedName>
        <fullName evidence="2">Uncharacterized protein</fullName>
    </submittedName>
</protein>